<organism evidence="2">
    <name type="scientific">freshwater metagenome</name>
    <dbReference type="NCBI Taxonomy" id="449393"/>
    <lineage>
        <taxon>unclassified sequences</taxon>
        <taxon>metagenomes</taxon>
        <taxon>ecological metagenomes</taxon>
    </lineage>
</organism>
<feature type="transmembrane region" description="Helical" evidence="1">
    <location>
        <begin position="25"/>
        <end position="50"/>
    </location>
</feature>
<dbReference type="EMBL" id="CAEZXP010000001">
    <property type="protein sequence ID" value="CAB4684976.1"/>
    <property type="molecule type" value="Genomic_DNA"/>
</dbReference>
<dbReference type="AlphaFoldDB" id="A0A6J6NFP7"/>
<protein>
    <submittedName>
        <fullName evidence="2">Unannotated protein</fullName>
    </submittedName>
</protein>
<sequence>MSQAPDSLHDPVETTPELDRKNVRFGLGLFTLFLVLFGGTFGVGCAYLWLS</sequence>
<keyword evidence="1" id="KW-0812">Transmembrane</keyword>
<keyword evidence="1" id="KW-1133">Transmembrane helix</keyword>
<proteinExistence type="predicted"/>
<reference evidence="2" key="1">
    <citation type="submission" date="2020-05" db="EMBL/GenBank/DDBJ databases">
        <authorList>
            <person name="Chiriac C."/>
            <person name="Salcher M."/>
            <person name="Ghai R."/>
            <person name="Kavagutti S V."/>
        </authorList>
    </citation>
    <scope>NUCLEOTIDE SEQUENCE</scope>
</reference>
<evidence type="ECO:0000313" key="2">
    <source>
        <dbReference type="EMBL" id="CAB4684976.1"/>
    </source>
</evidence>
<accession>A0A6J6NFP7</accession>
<gene>
    <name evidence="2" type="ORF">UFOPK2399_00213</name>
</gene>
<name>A0A6J6NFP7_9ZZZZ</name>
<keyword evidence="1" id="KW-0472">Membrane</keyword>
<evidence type="ECO:0000256" key="1">
    <source>
        <dbReference type="SAM" id="Phobius"/>
    </source>
</evidence>